<dbReference type="InterPro" id="IPR032675">
    <property type="entry name" value="LRR_dom_sf"/>
</dbReference>
<dbReference type="AlphaFoldDB" id="A0A139ITR4"/>
<dbReference type="EMBL" id="LFZO01000011">
    <property type="protein sequence ID" value="KXT18105.1"/>
    <property type="molecule type" value="Genomic_DNA"/>
</dbReference>
<feature type="region of interest" description="Disordered" evidence="1">
    <location>
        <begin position="474"/>
        <end position="508"/>
    </location>
</feature>
<dbReference type="OrthoDB" id="3629726at2759"/>
<sequence length="525" mass="60258">MSLLHLPAELLHTVCLFCSKNGIESLRLTCQVLQRIADEHLLLEIVTCFEYEDLCRVSEIANHASPLLKKNLRSFLFQADAFPADNHWPRHQWIHERRKFFRGVEEETKEFMRELRTRIKTKRNPRLLEALMRYYQRSIDPAVLLRPEKIGSHQQYINLAKEQEELRKRGFSKRILQDLFTACPNITSVAINGGHRLRRNAGLTNLAFLRSLTIPHCHQEETLAYAVKTTLSAAHNSGTKLESLAIGGITPVFVRPTELIDDDSENNITIGIPKDHLYELTSQLKTLRLMFLGEHDLQDDATEFMIIDFHSLTAQFAEGHLVSWLENCTQIQDLRLDLPYAPYPHWRVPFEHFLGDNLHFPSLRVLHLQSFQTQAERLAEFLLRHKASLVELELSDIHLSLGSWPDCLAQFAGKLEKLQRAKVTGFLTSFNGTDEWVTLDFYSSRVEPSATLERSIIEGGEIVLPQPVINVDVETDSSESEDSDGDEDDHEAEEEDDEEEQEDDDDDALEQLVLVADENGFVELE</sequence>
<keyword evidence="3" id="KW-1185">Reference proteome</keyword>
<evidence type="ECO:0008006" key="4">
    <source>
        <dbReference type="Google" id="ProtNLM"/>
    </source>
</evidence>
<dbReference type="Gene3D" id="3.80.10.10">
    <property type="entry name" value="Ribonuclease Inhibitor"/>
    <property type="match status" value="1"/>
</dbReference>
<dbReference type="STRING" id="113226.A0A139ITR4"/>
<comment type="caution">
    <text evidence="2">The sequence shown here is derived from an EMBL/GenBank/DDBJ whole genome shotgun (WGS) entry which is preliminary data.</text>
</comment>
<dbReference type="SUPFAM" id="SSF52047">
    <property type="entry name" value="RNI-like"/>
    <property type="match status" value="1"/>
</dbReference>
<proteinExistence type="predicted"/>
<evidence type="ECO:0000313" key="3">
    <source>
        <dbReference type="Proteomes" id="UP000073492"/>
    </source>
</evidence>
<reference evidence="2 3" key="1">
    <citation type="submission" date="2015-07" db="EMBL/GenBank/DDBJ databases">
        <title>Comparative genomics of the Sigatoka disease complex on banana suggests a link between parallel evolutionary changes in Pseudocercospora fijiensis and Pseudocercospora eumusae and increased virulence on the banana host.</title>
        <authorList>
            <person name="Chang T.-C."/>
            <person name="Salvucci A."/>
            <person name="Crous P.W."/>
            <person name="Stergiopoulos I."/>
        </authorList>
    </citation>
    <scope>NUCLEOTIDE SEQUENCE [LARGE SCALE GENOMIC DNA]</scope>
    <source>
        <strain evidence="2 3">CBS 116634</strain>
    </source>
</reference>
<evidence type="ECO:0000313" key="2">
    <source>
        <dbReference type="EMBL" id="KXT18105.1"/>
    </source>
</evidence>
<name>A0A139ITR4_9PEZI</name>
<protein>
    <recommendedName>
        <fullName evidence="4">F-box domain-containing protein</fullName>
    </recommendedName>
</protein>
<evidence type="ECO:0000256" key="1">
    <source>
        <dbReference type="SAM" id="MobiDB-lite"/>
    </source>
</evidence>
<dbReference type="Proteomes" id="UP000073492">
    <property type="component" value="Unassembled WGS sequence"/>
</dbReference>
<accession>A0A139ITR4</accession>
<gene>
    <name evidence="2" type="ORF">AC579_4562</name>
</gene>
<organism evidence="2 3">
    <name type="scientific">Pseudocercospora musae</name>
    <dbReference type="NCBI Taxonomy" id="113226"/>
    <lineage>
        <taxon>Eukaryota</taxon>
        <taxon>Fungi</taxon>
        <taxon>Dikarya</taxon>
        <taxon>Ascomycota</taxon>
        <taxon>Pezizomycotina</taxon>
        <taxon>Dothideomycetes</taxon>
        <taxon>Dothideomycetidae</taxon>
        <taxon>Mycosphaerellales</taxon>
        <taxon>Mycosphaerellaceae</taxon>
        <taxon>Pseudocercospora</taxon>
    </lineage>
</organism>